<keyword evidence="3" id="KW-1185">Reference proteome</keyword>
<protein>
    <submittedName>
        <fullName evidence="2">Uncharacterized protein</fullName>
    </submittedName>
</protein>
<name>A0ABD2AGY2_VESSQ</name>
<proteinExistence type="predicted"/>
<dbReference type="AlphaFoldDB" id="A0ABD2AGY2"/>
<evidence type="ECO:0000256" key="1">
    <source>
        <dbReference type="SAM" id="MobiDB-lite"/>
    </source>
</evidence>
<reference evidence="2 3" key="1">
    <citation type="journal article" date="2024" name="Ann. Entomol. Soc. Am.">
        <title>Genomic analyses of the southern and eastern yellowjacket wasps (Hymenoptera: Vespidae) reveal evolutionary signatures of social life.</title>
        <authorList>
            <person name="Catto M.A."/>
            <person name="Caine P.B."/>
            <person name="Orr S.E."/>
            <person name="Hunt B.G."/>
            <person name="Goodisman M.A.D."/>
        </authorList>
    </citation>
    <scope>NUCLEOTIDE SEQUENCE [LARGE SCALE GENOMIC DNA]</scope>
    <source>
        <strain evidence="2">233</strain>
        <tissue evidence="2">Head and thorax</tissue>
    </source>
</reference>
<organism evidence="2 3">
    <name type="scientific">Vespula squamosa</name>
    <name type="common">Southern yellow jacket</name>
    <name type="synonym">Wasp</name>
    <dbReference type="NCBI Taxonomy" id="30214"/>
    <lineage>
        <taxon>Eukaryota</taxon>
        <taxon>Metazoa</taxon>
        <taxon>Ecdysozoa</taxon>
        <taxon>Arthropoda</taxon>
        <taxon>Hexapoda</taxon>
        <taxon>Insecta</taxon>
        <taxon>Pterygota</taxon>
        <taxon>Neoptera</taxon>
        <taxon>Endopterygota</taxon>
        <taxon>Hymenoptera</taxon>
        <taxon>Apocrita</taxon>
        <taxon>Aculeata</taxon>
        <taxon>Vespoidea</taxon>
        <taxon>Vespidae</taxon>
        <taxon>Vespinae</taxon>
        <taxon>Vespula</taxon>
    </lineage>
</organism>
<evidence type="ECO:0000313" key="3">
    <source>
        <dbReference type="Proteomes" id="UP001607302"/>
    </source>
</evidence>
<sequence length="182" mass="19614">MGLVVDSRSNVHNTWNNEKPEDRWIYAKVSRVKFARIVGSRKEDTFGKGEAESGVAIAAAVAAATTPAVAAVAAAVPGHQGTGFRRRLRRERDVFPVRRLVPAGEEEEGQAAVYGPGQRDQDRPREKEEVVRGGGGGGEERRGGGGGGRGFLVVVVVVVVVLRNQEPITNHPARSRVFVRAR</sequence>
<dbReference type="EMBL" id="JAUDFV010000149">
    <property type="protein sequence ID" value="KAL2719646.1"/>
    <property type="molecule type" value="Genomic_DNA"/>
</dbReference>
<accession>A0ABD2AGY2</accession>
<feature type="region of interest" description="Disordered" evidence="1">
    <location>
        <begin position="106"/>
        <end position="144"/>
    </location>
</feature>
<dbReference type="Proteomes" id="UP001607302">
    <property type="component" value="Unassembled WGS sequence"/>
</dbReference>
<feature type="compositionally biased region" description="Basic and acidic residues" evidence="1">
    <location>
        <begin position="119"/>
        <end position="131"/>
    </location>
</feature>
<comment type="caution">
    <text evidence="2">The sequence shown here is derived from an EMBL/GenBank/DDBJ whole genome shotgun (WGS) entry which is preliminary data.</text>
</comment>
<gene>
    <name evidence="2" type="ORF">V1478_011108</name>
</gene>
<evidence type="ECO:0000313" key="2">
    <source>
        <dbReference type="EMBL" id="KAL2719646.1"/>
    </source>
</evidence>